<accession>A0A177N6S4</accession>
<organism evidence="5 6">
    <name type="scientific">Methylomonas koyamae</name>
    <dbReference type="NCBI Taxonomy" id="702114"/>
    <lineage>
        <taxon>Bacteria</taxon>
        <taxon>Pseudomonadati</taxon>
        <taxon>Pseudomonadota</taxon>
        <taxon>Gammaproteobacteria</taxon>
        <taxon>Methylococcales</taxon>
        <taxon>Methylococcaceae</taxon>
        <taxon>Methylomonas</taxon>
    </lineage>
</organism>
<keyword evidence="2" id="KW-0238">DNA-binding</keyword>
<dbReference type="Pfam" id="PF00027">
    <property type="entry name" value="cNMP_binding"/>
    <property type="match status" value="1"/>
</dbReference>
<evidence type="ECO:0000256" key="1">
    <source>
        <dbReference type="ARBA" id="ARBA00023015"/>
    </source>
</evidence>
<keyword evidence="6" id="KW-1185">Reference proteome</keyword>
<evidence type="ECO:0000256" key="2">
    <source>
        <dbReference type="ARBA" id="ARBA00023125"/>
    </source>
</evidence>
<evidence type="ECO:0000256" key="3">
    <source>
        <dbReference type="ARBA" id="ARBA00023163"/>
    </source>
</evidence>
<evidence type="ECO:0000259" key="4">
    <source>
        <dbReference type="SMART" id="SM00100"/>
    </source>
</evidence>
<dbReference type="CDD" id="cd00038">
    <property type="entry name" value="CAP_ED"/>
    <property type="match status" value="1"/>
</dbReference>
<gene>
    <name evidence="5" type="ORF">A1355_13210</name>
</gene>
<dbReference type="EMBL" id="LUUK01000207">
    <property type="protein sequence ID" value="OAI13687.1"/>
    <property type="molecule type" value="Genomic_DNA"/>
</dbReference>
<dbReference type="InterPro" id="IPR036388">
    <property type="entry name" value="WH-like_DNA-bd_sf"/>
</dbReference>
<dbReference type="Gene3D" id="2.60.120.10">
    <property type="entry name" value="Jelly Rolls"/>
    <property type="match status" value="1"/>
</dbReference>
<comment type="caution">
    <text evidence="5">The sequence shown here is derived from an EMBL/GenBank/DDBJ whole genome shotgun (WGS) entry which is preliminary data.</text>
</comment>
<proteinExistence type="predicted"/>
<dbReference type="SMART" id="SM00100">
    <property type="entry name" value="cNMP"/>
    <property type="match status" value="1"/>
</dbReference>
<dbReference type="InterPro" id="IPR012318">
    <property type="entry name" value="HTH_CRP"/>
</dbReference>
<protein>
    <submittedName>
        <fullName evidence="5">Crp/Fnr family transcriptional regulator</fullName>
    </submittedName>
</protein>
<feature type="domain" description="Cyclic nucleotide-binding" evidence="4">
    <location>
        <begin position="12"/>
        <end position="130"/>
    </location>
</feature>
<reference evidence="6" key="1">
    <citation type="submission" date="2016-03" db="EMBL/GenBank/DDBJ databases">
        <authorList>
            <person name="Heylen K."/>
            <person name="De Vos P."/>
            <person name="Vekeman B."/>
        </authorList>
    </citation>
    <scope>NUCLEOTIDE SEQUENCE [LARGE SCALE GENOMIC DNA]</scope>
    <source>
        <strain evidence="6">R-45383</strain>
    </source>
</reference>
<dbReference type="RefSeq" id="WP_064031181.1">
    <property type="nucleotide sequence ID" value="NZ_LUUK01000207.1"/>
</dbReference>
<dbReference type="InterPro" id="IPR000595">
    <property type="entry name" value="cNMP-bd_dom"/>
</dbReference>
<dbReference type="InterPro" id="IPR018490">
    <property type="entry name" value="cNMP-bd_dom_sf"/>
</dbReference>
<dbReference type="PANTHER" id="PTHR24567">
    <property type="entry name" value="CRP FAMILY TRANSCRIPTIONAL REGULATORY PROTEIN"/>
    <property type="match status" value="1"/>
</dbReference>
<dbReference type="SUPFAM" id="SSF51206">
    <property type="entry name" value="cAMP-binding domain-like"/>
    <property type="match status" value="1"/>
</dbReference>
<evidence type="ECO:0000313" key="5">
    <source>
        <dbReference type="EMBL" id="OAI13687.1"/>
    </source>
</evidence>
<dbReference type="SUPFAM" id="SSF46785">
    <property type="entry name" value="Winged helix' DNA-binding domain"/>
    <property type="match status" value="1"/>
</dbReference>
<dbReference type="GO" id="GO:0003677">
    <property type="term" value="F:DNA binding"/>
    <property type="evidence" value="ECO:0007669"/>
    <property type="project" value="UniProtKB-KW"/>
</dbReference>
<evidence type="ECO:0000313" key="6">
    <source>
        <dbReference type="Proteomes" id="UP000077628"/>
    </source>
</evidence>
<dbReference type="GO" id="GO:0005829">
    <property type="term" value="C:cytosol"/>
    <property type="evidence" value="ECO:0007669"/>
    <property type="project" value="TreeGrafter"/>
</dbReference>
<name>A0A177N6S4_9GAMM</name>
<dbReference type="Pfam" id="PF13545">
    <property type="entry name" value="HTH_Crp_2"/>
    <property type="match status" value="1"/>
</dbReference>
<dbReference type="STRING" id="702114.A1355_13210"/>
<dbReference type="PANTHER" id="PTHR24567:SF74">
    <property type="entry name" value="HTH-TYPE TRANSCRIPTIONAL REGULATOR ARCR"/>
    <property type="match status" value="1"/>
</dbReference>
<keyword evidence="3" id="KW-0804">Transcription</keyword>
<dbReference type="AlphaFoldDB" id="A0A177N6S4"/>
<keyword evidence="1" id="KW-0805">Transcription regulation</keyword>
<sequence>MTTLNSQRINLLLGALPAQTYQRLATDLEPIQMPAGQVIYESGSELRYAYFPTTCIVSKIYVIADGASSELAIIGNEGFVGLSLLMGGRTMPHQAVVSTAGYGYRLRRQRFIEEIASAGGTLNDSSLLHLLLRYTQALMTQINQAAACNRHHSIHQQLCRWLLLTLDRQASNEMLATHDHIANMPGVRRESITDAAGKLQQKGLINYSRGRLVVLSRAGLEEQVCECYDVINAEFTRLIPAFVNKPASRGLPPIASAKATKRPVHDLVFE</sequence>
<dbReference type="Gene3D" id="1.10.10.10">
    <property type="entry name" value="Winged helix-like DNA-binding domain superfamily/Winged helix DNA-binding domain"/>
    <property type="match status" value="1"/>
</dbReference>
<dbReference type="InterPro" id="IPR014710">
    <property type="entry name" value="RmlC-like_jellyroll"/>
</dbReference>
<dbReference type="InterPro" id="IPR036390">
    <property type="entry name" value="WH_DNA-bd_sf"/>
</dbReference>
<dbReference type="Proteomes" id="UP000077628">
    <property type="component" value="Unassembled WGS sequence"/>
</dbReference>
<dbReference type="GO" id="GO:0003700">
    <property type="term" value="F:DNA-binding transcription factor activity"/>
    <property type="evidence" value="ECO:0007669"/>
    <property type="project" value="TreeGrafter"/>
</dbReference>
<dbReference type="InterPro" id="IPR050397">
    <property type="entry name" value="Env_Response_Regulators"/>
</dbReference>